<organism evidence="2 3">
    <name type="scientific">Actinomyces lilanjuaniae</name>
    <dbReference type="NCBI Taxonomy" id="2321394"/>
    <lineage>
        <taxon>Bacteria</taxon>
        <taxon>Bacillati</taxon>
        <taxon>Actinomycetota</taxon>
        <taxon>Actinomycetes</taxon>
        <taxon>Actinomycetales</taxon>
        <taxon>Actinomycetaceae</taxon>
        <taxon>Actinomyces</taxon>
    </lineage>
</organism>
<dbReference type="InterPro" id="IPR018720">
    <property type="entry name" value="DUF2249"/>
</dbReference>
<accession>A0ABN5PMB0</accession>
<sequence length="100" mass="10846">MSQPPNLIPVTETTSSGNSCGCAEHAERLALDVRTIPHRLRHPAVIGAASSLQVGEGFDLIAPHMPTPLLNQLDELPVTFQYTVLEQSEGYARVEILRTA</sequence>
<reference evidence="2 3" key="1">
    <citation type="submission" date="2018-09" db="EMBL/GenBank/DDBJ databases">
        <authorList>
            <person name="Li J."/>
        </authorList>
    </citation>
    <scope>NUCLEOTIDE SEQUENCE [LARGE SCALE GENOMIC DNA]</scope>
    <source>
        <strain evidence="2 3">2129</strain>
    </source>
</reference>
<dbReference type="EMBL" id="CP032514">
    <property type="protein sequence ID" value="AYD89386.1"/>
    <property type="molecule type" value="Genomic_DNA"/>
</dbReference>
<gene>
    <name evidence="2" type="ORF">D5R93_03680</name>
</gene>
<dbReference type="RefSeq" id="WP_120203876.1">
    <property type="nucleotide sequence ID" value="NZ_CP032514.1"/>
</dbReference>
<dbReference type="Pfam" id="PF10006">
    <property type="entry name" value="DUF2249"/>
    <property type="match status" value="1"/>
</dbReference>
<proteinExistence type="predicted"/>
<evidence type="ECO:0000313" key="3">
    <source>
        <dbReference type="Proteomes" id="UP000273001"/>
    </source>
</evidence>
<protein>
    <submittedName>
        <fullName evidence="2">DUF2249 domain-containing protein</fullName>
    </submittedName>
</protein>
<evidence type="ECO:0000313" key="2">
    <source>
        <dbReference type="EMBL" id="AYD89386.1"/>
    </source>
</evidence>
<feature type="domain" description="DUF2249" evidence="1">
    <location>
        <begin position="31"/>
        <end position="97"/>
    </location>
</feature>
<evidence type="ECO:0000259" key="1">
    <source>
        <dbReference type="Pfam" id="PF10006"/>
    </source>
</evidence>
<name>A0ABN5PMB0_9ACTO</name>
<keyword evidence="3" id="KW-1185">Reference proteome</keyword>
<dbReference type="Proteomes" id="UP000273001">
    <property type="component" value="Chromosome"/>
</dbReference>